<evidence type="ECO:0000313" key="2">
    <source>
        <dbReference type="Proteomes" id="UP000054549"/>
    </source>
</evidence>
<protein>
    <submittedName>
        <fullName evidence="1">Uncharacterized protein</fullName>
    </submittedName>
</protein>
<sequence length="104" mass="11556">MDWNHQKIPYDSSIFNTVCRLKTSKSSDTIDAPGAENVGQAQIVSQFSQPLTPEGLFGVADAGAFSETTADVQRRTMIRFIQPKKQCRKMGKNDIRRPCASYTA</sequence>
<dbReference type="EMBL" id="KN818328">
    <property type="protein sequence ID" value="KIL58836.1"/>
    <property type="molecule type" value="Genomic_DNA"/>
</dbReference>
<keyword evidence="2" id="KW-1185">Reference proteome</keyword>
<evidence type="ECO:0000313" key="1">
    <source>
        <dbReference type="EMBL" id="KIL58836.1"/>
    </source>
</evidence>
<organism evidence="1 2">
    <name type="scientific">Amanita muscaria (strain Koide BX008)</name>
    <dbReference type="NCBI Taxonomy" id="946122"/>
    <lineage>
        <taxon>Eukaryota</taxon>
        <taxon>Fungi</taxon>
        <taxon>Dikarya</taxon>
        <taxon>Basidiomycota</taxon>
        <taxon>Agaricomycotina</taxon>
        <taxon>Agaricomycetes</taxon>
        <taxon>Agaricomycetidae</taxon>
        <taxon>Agaricales</taxon>
        <taxon>Pluteineae</taxon>
        <taxon>Amanitaceae</taxon>
        <taxon>Amanita</taxon>
    </lineage>
</organism>
<gene>
    <name evidence="1" type="ORF">M378DRAFT_291223</name>
</gene>
<dbReference type="Proteomes" id="UP000054549">
    <property type="component" value="Unassembled WGS sequence"/>
</dbReference>
<proteinExistence type="predicted"/>
<dbReference type="HOGENOM" id="CLU_2249392_0_0_1"/>
<dbReference type="STRING" id="946122.A0A0C2WQ46"/>
<dbReference type="AlphaFoldDB" id="A0A0C2WQ46"/>
<dbReference type="InParanoid" id="A0A0C2WQ46"/>
<dbReference type="OrthoDB" id="444945at2759"/>
<accession>A0A0C2WQ46</accession>
<name>A0A0C2WQ46_AMAMK</name>
<reference evidence="1 2" key="1">
    <citation type="submission" date="2014-04" db="EMBL/GenBank/DDBJ databases">
        <title>Evolutionary Origins and Diversification of the Mycorrhizal Mutualists.</title>
        <authorList>
            <consortium name="DOE Joint Genome Institute"/>
            <consortium name="Mycorrhizal Genomics Consortium"/>
            <person name="Kohler A."/>
            <person name="Kuo A."/>
            <person name="Nagy L.G."/>
            <person name="Floudas D."/>
            <person name="Copeland A."/>
            <person name="Barry K.W."/>
            <person name="Cichocki N."/>
            <person name="Veneault-Fourrey C."/>
            <person name="LaButti K."/>
            <person name="Lindquist E.A."/>
            <person name="Lipzen A."/>
            <person name="Lundell T."/>
            <person name="Morin E."/>
            <person name="Murat C."/>
            <person name="Riley R."/>
            <person name="Ohm R."/>
            <person name="Sun H."/>
            <person name="Tunlid A."/>
            <person name="Henrissat B."/>
            <person name="Grigoriev I.V."/>
            <person name="Hibbett D.S."/>
            <person name="Martin F."/>
        </authorList>
    </citation>
    <scope>NUCLEOTIDE SEQUENCE [LARGE SCALE GENOMIC DNA]</scope>
    <source>
        <strain evidence="1 2">Koide BX008</strain>
    </source>
</reference>